<feature type="transmembrane region" description="Helical" evidence="6">
    <location>
        <begin position="36"/>
        <end position="54"/>
    </location>
</feature>
<evidence type="ECO:0000313" key="8">
    <source>
        <dbReference type="Proteomes" id="UP000522081"/>
    </source>
</evidence>
<feature type="transmembrane region" description="Helical" evidence="6">
    <location>
        <begin position="141"/>
        <end position="164"/>
    </location>
</feature>
<sequence>MLRLSPDRSDARFIRRVLILIVIGLAFYALYQAFNILILAFGSVLGAIAIRSLARFFERRGLPHRASVIAGMLGALAAIAFLVWLFTVQFGQQIAQFVTQLPTIIAEIEELMSGSPVGAKIFDAVEQAYAGSRVANDISGLVTGTGTLLLNVLLVVVGSFFLAADPTSYERGLLYLVPKDKREVFAEALDDTGSNLRLWLQAQIILMTTMGVLVGVGLWLAGVPSAAALGLLAGLSEFIPYIGPTVAMIPALGLAATEGPGTLAGAFATYAVVRIIQTNFITPYVQKRVVSIPPAITLFAIIAIGAITGLYGLFFSAALMVVGFTLLRRLYLPEVLGEDVVGKFEPEEKGKRDGSDPERKDDQ</sequence>
<dbReference type="AlphaFoldDB" id="A0A7Y9XWP3"/>
<comment type="subcellular location">
    <subcellularLocation>
        <location evidence="1">Membrane</location>
        <topology evidence="1">Multi-pass membrane protein</topology>
    </subcellularLocation>
</comment>
<evidence type="ECO:0000256" key="3">
    <source>
        <dbReference type="ARBA" id="ARBA00022692"/>
    </source>
</evidence>
<dbReference type="GO" id="GO:0055085">
    <property type="term" value="P:transmembrane transport"/>
    <property type="evidence" value="ECO:0007669"/>
    <property type="project" value="TreeGrafter"/>
</dbReference>
<feature type="transmembrane region" description="Helical" evidence="6">
    <location>
        <begin position="263"/>
        <end position="284"/>
    </location>
</feature>
<comment type="caution">
    <text evidence="7">The sequence shown here is derived from an EMBL/GenBank/DDBJ whole genome shotgun (WGS) entry which is preliminary data.</text>
</comment>
<dbReference type="GO" id="GO:0016020">
    <property type="term" value="C:membrane"/>
    <property type="evidence" value="ECO:0007669"/>
    <property type="project" value="UniProtKB-SubCell"/>
</dbReference>
<protein>
    <submittedName>
        <fullName evidence="7">Putative PurR-regulated permease PerM</fullName>
    </submittedName>
</protein>
<evidence type="ECO:0000313" key="7">
    <source>
        <dbReference type="EMBL" id="NYH94453.1"/>
    </source>
</evidence>
<keyword evidence="8" id="KW-1185">Reference proteome</keyword>
<proteinExistence type="inferred from homology"/>
<dbReference type="Pfam" id="PF01594">
    <property type="entry name" value="AI-2E_transport"/>
    <property type="match status" value="1"/>
</dbReference>
<feature type="transmembrane region" description="Helical" evidence="6">
    <location>
        <begin position="66"/>
        <end position="86"/>
    </location>
</feature>
<reference evidence="7 8" key="1">
    <citation type="submission" date="2020-07" db="EMBL/GenBank/DDBJ databases">
        <title>Genomic Encyclopedia of Type Strains, Phase IV (KMG-IV): sequencing the most valuable type-strain genomes for metagenomic binning, comparative biology and taxonomic classification.</title>
        <authorList>
            <person name="Goeker M."/>
        </authorList>
    </citation>
    <scope>NUCLEOTIDE SEQUENCE [LARGE SCALE GENOMIC DNA]</scope>
    <source>
        <strain evidence="7 8">DSM 29043</strain>
    </source>
</reference>
<dbReference type="EMBL" id="JACBZF010000001">
    <property type="protein sequence ID" value="NYH94453.1"/>
    <property type="molecule type" value="Genomic_DNA"/>
</dbReference>
<gene>
    <name evidence="7" type="ORF">FHS75_000758</name>
</gene>
<feature type="transmembrane region" description="Helical" evidence="6">
    <location>
        <begin position="204"/>
        <end position="232"/>
    </location>
</feature>
<evidence type="ECO:0000256" key="1">
    <source>
        <dbReference type="ARBA" id="ARBA00004141"/>
    </source>
</evidence>
<feature type="transmembrane region" description="Helical" evidence="6">
    <location>
        <begin position="12"/>
        <end position="30"/>
    </location>
</feature>
<dbReference type="InterPro" id="IPR002549">
    <property type="entry name" value="AI-2E-like"/>
</dbReference>
<evidence type="ECO:0000256" key="5">
    <source>
        <dbReference type="ARBA" id="ARBA00023136"/>
    </source>
</evidence>
<evidence type="ECO:0000256" key="4">
    <source>
        <dbReference type="ARBA" id="ARBA00022989"/>
    </source>
</evidence>
<keyword evidence="4 6" id="KW-1133">Transmembrane helix</keyword>
<accession>A0A7Y9XWP3</accession>
<keyword evidence="3 6" id="KW-0812">Transmembrane</keyword>
<dbReference type="Proteomes" id="UP000522081">
    <property type="component" value="Unassembled WGS sequence"/>
</dbReference>
<dbReference type="PANTHER" id="PTHR21716">
    <property type="entry name" value="TRANSMEMBRANE PROTEIN"/>
    <property type="match status" value="1"/>
</dbReference>
<dbReference type="RefSeq" id="WP_229735478.1">
    <property type="nucleotide sequence ID" value="NZ_BMGF01000001.1"/>
</dbReference>
<dbReference type="PANTHER" id="PTHR21716:SF62">
    <property type="entry name" value="TRANSPORT PROTEIN YDBI-RELATED"/>
    <property type="match status" value="1"/>
</dbReference>
<keyword evidence="5 6" id="KW-0472">Membrane</keyword>
<comment type="similarity">
    <text evidence="2">Belongs to the autoinducer-2 exporter (AI-2E) (TC 2.A.86) family.</text>
</comment>
<feature type="transmembrane region" description="Helical" evidence="6">
    <location>
        <begin position="296"/>
        <end position="327"/>
    </location>
</feature>
<organism evidence="7 8">
    <name type="scientific">Novosphingobium marinum</name>
    <dbReference type="NCBI Taxonomy" id="1514948"/>
    <lineage>
        <taxon>Bacteria</taxon>
        <taxon>Pseudomonadati</taxon>
        <taxon>Pseudomonadota</taxon>
        <taxon>Alphaproteobacteria</taxon>
        <taxon>Sphingomonadales</taxon>
        <taxon>Sphingomonadaceae</taxon>
        <taxon>Novosphingobium</taxon>
    </lineage>
</organism>
<name>A0A7Y9XWP3_9SPHN</name>
<evidence type="ECO:0000256" key="2">
    <source>
        <dbReference type="ARBA" id="ARBA00009773"/>
    </source>
</evidence>
<evidence type="ECO:0000256" key="6">
    <source>
        <dbReference type="SAM" id="Phobius"/>
    </source>
</evidence>